<evidence type="ECO:0000313" key="2">
    <source>
        <dbReference type="EMBL" id="SDM26823.1"/>
    </source>
</evidence>
<feature type="transmembrane region" description="Helical" evidence="1">
    <location>
        <begin position="136"/>
        <end position="153"/>
    </location>
</feature>
<gene>
    <name evidence="2" type="ORF">SAMN05421813_108163</name>
</gene>
<evidence type="ECO:0000256" key="1">
    <source>
        <dbReference type="SAM" id="Phobius"/>
    </source>
</evidence>
<feature type="transmembrane region" description="Helical" evidence="1">
    <location>
        <begin position="110"/>
        <end position="130"/>
    </location>
</feature>
<feature type="transmembrane region" description="Helical" evidence="1">
    <location>
        <begin position="23"/>
        <end position="48"/>
    </location>
</feature>
<name>A0A1G9RUH0_9SPHI</name>
<keyword evidence="1" id="KW-1133">Transmembrane helix</keyword>
<keyword evidence="3" id="KW-1185">Reference proteome</keyword>
<accession>A0A1G9RUH0</accession>
<dbReference type="AlphaFoldDB" id="A0A1G9RUH0"/>
<feature type="transmembrane region" description="Helical" evidence="1">
    <location>
        <begin position="68"/>
        <end position="90"/>
    </location>
</feature>
<dbReference type="EMBL" id="FNHH01000008">
    <property type="protein sequence ID" value="SDM26823.1"/>
    <property type="molecule type" value="Genomic_DNA"/>
</dbReference>
<sequence length="206" mass="22765">MEEKDIHSELASIRSLMERSSRFLSLSGLSGVMAGIYALIGASIGYSIVTKKYGSLTISDSYSDNSLVYHQLLLIASAILLLSVLTCLLLSIRQAKKKGENYWNPVSKRLISSMAIPLFTGGLFIIILLLKAEYNLIASACLIFYGLSLISASQYTFSDVKWLGFCQITLGLLAALIPEYGLILWALGFGVLHIIYGTFMHFKYNR</sequence>
<dbReference type="STRING" id="990371.SAMN05421813_108163"/>
<keyword evidence="1" id="KW-0472">Membrane</keyword>
<keyword evidence="1" id="KW-0812">Transmembrane</keyword>
<proteinExistence type="predicted"/>
<dbReference type="Proteomes" id="UP000199226">
    <property type="component" value="Unassembled WGS sequence"/>
</dbReference>
<evidence type="ECO:0000313" key="3">
    <source>
        <dbReference type="Proteomes" id="UP000199226"/>
    </source>
</evidence>
<dbReference type="RefSeq" id="WP_090703447.1">
    <property type="nucleotide sequence ID" value="NZ_FNHH01000008.1"/>
</dbReference>
<organism evidence="2 3">
    <name type="scientific">Daejeonella rubra</name>
    <dbReference type="NCBI Taxonomy" id="990371"/>
    <lineage>
        <taxon>Bacteria</taxon>
        <taxon>Pseudomonadati</taxon>
        <taxon>Bacteroidota</taxon>
        <taxon>Sphingobacteriia</taxon>
        <taxon>Sphingobacteriales</taxon>
        <taxon>Sphingobacteriaceae</taxon>
        <taxon>Daejeonella</taxon>
    </lineage>
</organism>
<protein>
    <submittedName>
        <fullName evidence="2">Uncharacterized protein</fullName>
    </submittedName>
</protein>
<reference evidence="3" key="1">
    <citation type="submission" date="2016-10" db="EMBL/GenBank/DDBJ databases">
        <authorList>
            <person name="Varghese N."/>
            <person name="Submissions S."/>
        </authorList>
    </citation>
    <scope>NUCLEOTIDE SEQUENCE [LARGE SCALE GENOMIC DNA]</scope>
    <source>
        <strain evidence="3">DSM 24536</strain>
    </source>
</reference>
<dbReference type="OrthoDB" id="1120881at2"/>